<organism evidence="2 3">
    <name type="scientific">Plakobranchus ocellatus</name>
    <dbReference type="NCBI Taxonomy" id="259542"/>
    <lineage>
        <taxon>Eukaryota</taxon>
        <taxon>Metazoa</taxon>
        <taxon>Spiralia</taxon>
        <taxon>Lophotrochozoa</taxon>
        <taxon>Mollusca</taxon>
        <taxon>Gastropoda</taxon>
        <taxon>Heterobranchia</taxon>
        <taxon>Euthyneura</taxon>
        <taxon>Panpulmonata</taxon>
        <taxon>Sacoglossa</taxon>
        <taxon>Placobranchoidea</taxon>
        <taxon>Plakobranchidae</taxon>
        <taxon>Plakobranchus</taxon>
    </lineage>
</organism>
<accession>A0AAV3ZH84</accession>
<comment type="caution">
    <text evidence="2">The sequence shown here is derived from an EMBL/GenBank/DDBJ whole genome shotgun (WGS) entry which is preliminary data.</text>
</comment>
<dbReference type="EMBL" id="BLXT01002413">
    <property type="protein sequence ID" value="GFN94157.1"/>
    <property type="molecule type" value="Genomic_DNA"/>
</dbReference>
<dbReference type="Proteomes" id="UP000735302">
    <property type="component" value="Unassembled WGS sequence"/>
</dbReference>
<name>A0AAV3ZH84_9GAST</name>
<feature type="region of interest" description="Disordered" evidence="1">
    <location>
        <begin position="1"/>
        <end position="77"/>
    </location>
</feature>
<proteinExistence type="predicted"/>
<reference evidence="2 3" key="1">
    <citation type="journal article" date="2021" name="Elife">
        <title>Chloroplast acquisition without the gene transfer in kleptoplastic sea slugs, Plakobranchus ocellatus.</title>
        <authorList>
            <person name="Maeda T."/>
            <person name="Takahashi S."/>
            <person name="Yoshida T."/>
            <person name="Shimamura S."/>
            <person name="Takaki Y."/>
            <person name="Nagai Y."/>
            <person name="Toyoda A."/>
            <person name="Suzuki Y."/>
            <person name="Arimoto A."/>
            <person name="Ishii H."/>
            <person name="Satoh N."/>
            <person name="Nishiyama T."/>
            <person name="Hasebe M."/>
            <person name="Maruyama T."/>
            <person name="Minagawa J."/>
            <person name="Obokata J."/>
            <person name="Shigenobu S."/>
        </authorList>
    </citation>
    <scope>NUCLEOTIDE SEQUENCE [LARGE SCALE GENOMIC DNA]</scope>
</reference>
<sequence length="118" mass="14004">MTKDFDDNDSNDRGDDFDDERCRLDEEDYANDDDDDDDDEEEEEKEEEEEEQEEEKEVEEVYLEEEEEENSVEHKQVTYGDGVTDMLMKIHLCKPFNENDIGDDVLDLQFWSTQSCAP</sequence>
<keyword evidence="3" id="KW-1185">Reference proteome</keyword>
<protein>
    <submittedName>
        <fullName evidence="2">Uncharacterized protein</fullName>
    </submittedName>
</protein>
<feature type="compositionally biased region" description="Basic and acidic residues" evidence="1">
    <location>
        <begin position="1"/>
        <end position="24"/>
    </location>
</feature>
<evidence type="ECO:0000313" key="3">
    <source>
        <dbReference type="Proteomes" id="UP000735302"/>
    </source>
</evidence>
<evidence type="ECO:0000313" key="2">
    <source>
        <dbReference type="EMBL" id="GFN94157.1"/>
    </source>
</evidence>
<evidence type="ECO:0000256" key="1">
    <source>
        <dbReference type="SAM" id="MobiDB-lite"/>
    </source>
</evidence>
<feature type="compositionally biased region" description="Acidic residues" evidence="1">
    <location>
        <begin position="25"/>
        <end position="70"/>
    </location>
</feature>
<dbReference type="AlphaFoldDB" id="A0AAV3ZH84"/>
<gene>
    <name evidence="2" type="ORF">PoB_002066300</name>
</gene>